<dbReference type="GO" id="GO:0003924">
    <property type="term" value="F:GTPase activity"/>
    <property type="evidence" value="ECO:0007669"/>
    <property type="project" value="UniProtKB-UniRule"/>
</dbReference>
<dbReference type="Gene3D" id="3.40.50.300">
    <property type="entry name" value="P-loop containing nucleotide triphosphate hydrolases"/>
    <property type="match status" value="1"/>
</dbReference>
<dbReference type="GO" id="GO:0005634">
    <property type="term" value="C:nucleus"/>
    <property type="evidence" value="ECO:0007669"/>
    <property type="project" value="TreeGrafter"/>
</dbReference>
<dbReference type="EMBL" id="ML004429">
    <property type="protein sequence ID" value="RKP32967.1"/>
    <property type="molecule type" value="Genomic_DNA"/>
</dbReference>
<dbReference type="PANTHER" id="PTHR11259:SF1">
    <property type="entry name" value="RAS-RELATED GTP-BINDING PROTEIN"/>
    <property type="match status" value="1"/>
</dbReference>
<dbReference type="GO" id="GO:0010507">
    <property type="term" value="P:negative regulation of autophagy"/>
    <property type="evidence" value="ECO:0007669"/>
    <property type="project" value="TreeGrafter"/>
</dbReference>
<dbReference type="GO" id="GO:0005525">
    <property type="term" value="F:GTP binding"/>
    <property type="evidence" value="ECO:0007669"/>
    <property type="project" value="UniProtKB-UniRule"/>
</dbReference>
<sequence length="333" mass="38180">MSQSSRKKLLLMGRSGSGKSSMRLIIFSNYSAFDTRRLGATIDVEHSHLRFMGNMTLNLWDCGGQDVFMDNYFTSQKDHIFKMVQVLIHVFDVESKSINKDIEIFVKALTNLQQFSLDAKIFVLLHKMDLVQIDKRAELFHIMMERLQKISNPYLFKLVGFPTSIWDESLYKAWSLIVCALIPNMNLFNSSLLKFNKILDADEIILFEKTTFLAISSTTSIQHQMVLQSGAEPASSDALDPKRFEKISNIIKTYKQSTSKLRANFMNLVIRGSHGLQFYIDALTDNLFIMIVLKDRNSKPKVINTHEDLVILENISAARKWFENIEAGNQGFV</sequence>
<evidence type="ECO:0000313" key="6">
    <source>
        <dbReference type="Proteomes" id="UP000268321"/>
    </source>
</evidence>
<evidence type="ECO:0000256" key="1">
    <source>
        <dbReference type="ARBA" id="ARBA00007756"/>
    </source>
</evidence>
<dbReference type="AlphaFoldDB" id="A0A4P9ZIG2"/>
<dbReference type="InterPro" id="IPR039397">
    <property type="entry name" value="RagA/B"/>
</dbReference>
<dbReference type="GO" id="GO:1990131">
    <property type="term" value="C:Gtr1-Gtr2 GTPase complex"/>
    <property type="evidence" value="ECO:0007669"/>
    <property type="project" value="UniProtKB-UniRule"/>
</dbReference>
<protein>
    <recommendedName>
        <fullName evidence="4">GTP-binding protein</fullName>
    </recommendedName>
</protein>
<comment type="function">
    <text evidence="4">GTPase involved in activation of the TORC1 signaling pathway, which promotes growth and represses autophagy in nutrient-rich conditions.</text>
</comment>
<dbReference type="Pfam" id="PF04670">
    <property type="entry name" value="Gtr1_RagA"/>
    <property type="match status" value="1"/>
</dbReference>
<dbReference type="SUPFAM" id="SSF52540">
    <property type="entry name" value="P-loop containing nucleoside triphosphate hydrolases"/>
    <property type="match status" value="1"/>
</dbReference>
<evidence type="ECO:0000256" key="3">
    <source>
        <dbReference type="ARBA" id="ARBA00023134"/>
    </source>
</evidence>
<dbReference type="PANTHER" id="PTHR11259">
    <property type="entry name" value="RAS-RELATED GTP BINDING RAG/GTR YEAST"/>
    <property type="match status" value="1"/>
</dbReference>
<comment type="similarity">
    <text evidence="1 4">Belongs to the GTR/RAG GTP-binding protein family.</text>
</comment>
<organism evidence="5 6">
    <name type="scientific">Metschnikowia bicuspidata</name>
    <dbReference type="NCBI Taxonomy" id="27322"/>
    <lineage>
        <taxon>Eukaryota</taxon>
        <taxon>Fungi</taxon>
        <taxon>Dikarya</taxon>
        <taxon>Ascomycota</taxon>
        <taxon>Saccharomycotina</taxon>
        <taxon>Pichiomycetes</taxon>
        <taxon>Metschnikowiaceae</taxon>
        <taxon>Metschnikowia</taxon>
    </lineage>
</organism>
<dbReference type="CDD" id="cd11384">
    <property type="entry name" value="RagA_like"/>
    <property type="match status" value="1"/>
</dbReference>
<keyword evidence="6" id="KW-1185">Reference proteome</keyword>
<gene>
    <name evidence="5" type="ORF">METBISCDRAFT_11525</name>
</gene>
<comment type="subunit">
    <text evidence="4">Component of the GSE complex.</text>
</comment>
<evidence type="ECO:0000256" key="2">
    <source>
        <dbReference type="ARBA" id="ARBA00022741"/>
    </source>
</evidence>
<evidence type="ECO:0000313" key="5">
    <source>
        <dbReference type="EMBL" id="RKP32967.1"/>
    </source>
</evidence>
<proteinExistence type="inferred from homology"/>
<dbReference type="OrthoDB" id="10020193at2759"/>
<dbReference type="GO" id="GO:1904263">
    <property type="term" value="P:positive regulation of TORC1 signaling"/>
    <property type="evidence" value="ECO:0007669"/>
    <property type="project" value="TreeGrafter"/>
</dbReference>
<evidence type="ECO:0000256" key="4">
    <source>
        <dbReference type="RuleBase" id="RU367014"/>
    </source>
</evidence>
<dbReference type="InterPro" id="IPR006762">
    <property type="entry name" value="Gtr1_RagA"/>
</dbReference>
<dbReference type="FunFam" id="3.40.50.300:FF:000488">
    <property type="entry name" value="Small monomeric GTPase (Gtr1)"/>
    <property type="match status" value="1"/>
</dbReference>
<dbReference type="Gene3D" id="3.30.450.190">
    <property type="match status" value="1"/>
</dbReference>
<name>A0A4P9ZIG2_9ASCO</name>
<dbReference type="GO" id="GO:0009267">
    <property type="term" value="P:cellular response to starvation"/>
    <property type="evidence" value="ECO:0007669"/>
    <property type="project" value="TreeGrafter"/>
</dbReference>
<accession>A0A4P9ZIG2</accession>
<keyword evidence="3 4" id="KW-0342">GTP-binding</keyword>
<dbReference type="InterPro" id="IPR027417">
    <property type="entry name" value="P-loop_NTPase"/>
</dbReference>
<dbReference type="Proteomes" id="UP000268321">
    <property type="component" value="Unassembled WGS sequence"/>
</dbReference>
<keyword evidence="2 4" id="KW-0547">Nucleotide-binding</keyword>
<reference evidence="6" key="1">
    <citation type="journal article" date="2018" name="Nat. Microbiol.">
        <title>Leveraging single-cell genomics to expand the fungal tree of life.</title>
        <authorList>
            <person name="Ahrendt S.R."/>
            <person name="Quandt C.A."/>
            <person name="Ciobanu D."/>
            <person name="Clum A."/>
            <person name="Salamov A."/>
            <person name="Andreopoulos B."/>
            <person name="Cheng J.F."/>
            <person name="Woyke T."/>
            <person name="Pelin A."/>
            <person name="Henrissat B."/>
            <person name="Reynolds N.K."/>
            <person name="Benny G.L."/>
            <person name="Smith M.E."/>
            <person name="James T.Y."/>
            <person name="Grigoriev I.V."/>
        </authorList>
    </citation>
    <scope>NUCLEOTIDE SEQUENCE [LARGE SCALE GENOMIC DNA]</scope>
    <source>
        <strain evidence="6">Baker2002</strain>
    </source>
</reference>
<dbReference type="GO" id="GO:0000329">
    <property type="term" value="C:fungal-type vacuole membrane"/>
    <property type="evidence" value="ECO:0007669"/>
    <property type="project" value="TreeGrafter"/>
</dbReference>